<protein>
    <submittedName>
        <fullName evidence="1">Uncharacterized protein</fullName>
    </submittedName>
</protein>
<accession>A0A8T1ZVU3</accession>
<name>A0A8T1ZVU3_ARASU</name>
<dbReference type="AlphaFoldDB" id="A0A8T1ZVU3"/>
<proteinExistence type="predicted"/>
<sequence length="170" mass="19349">MSKIDEMFLSSWWTNTYTVPIASSLVSMPISTDVNFSSSLFRASCCLFRASIRFSKKVWTPTHPISITGNDRAPTKPKDAPTAIDPMTTMQNAAPKRIFKYFLHFFALVYSSENFFSSSENFCFSLTQFLQKGFLLLLDQLELSHELAAIKRISHGFKLLQLLQGLDQRC</sequence>
<reference evidence="1 2" key="1">
    <citation type="submission" date="2020-12" db="EMBL/GenBank/DDBJ databases">
        <title>Concerted genomic and epigenomic changes stabilize Arabidopsis allopolyploids.</title>
        <authorList>
            <person name="Chen Z."/>
        </authorList>
    </citation>
    <scope>NUCLEOTIDE SEQUENCE [LARGE SCALE GENOMIC DNA]</scope>
    <source>
        <strain evidence="1">As9502</strain>
        <tissue evidence="1">Leaf</tissue>
    </source>
</reference>
<organism evidence="1 2">
    <name type="scientific">Arabidopsis suecica</name>
    <name type="common">Swedish thale-cress</name>
    <name type="synonym">Cardaminopsis suecica</name>
    <dbReference type="NCBI Taxonomy" id="45249"/>
    <lineage>
        <taxon>Eukaryota</taxon>
        <taxon>Viridiplantae</taxon>
        <taxon>Streptophyta</taxon>
        <taxon>Embryophyta</taxon>
        <taxon>Tracheophyta</taxon>
        <taxon>Spermatophyta</taxon>
        <taxon>Magnoliopsida</taxon>
        <taxon>eudicotyledons</taxon>
        <taxon>Gunneridae</taxon>
        <taxon>Pentapetalae</taxon>
        <taxon>rosids</taxon>
        <taxon>malvids</taxon>
        <taxon>Brassicales</taxon>
        <taxon>Brassicaceae</taxon>
        <taxon>Camelineae</taxon>
        <taxon>Arabidopsis</taxon>
    </lineage>
</organism>
<dbReference type="Proteomes" id="UP000694251">
    <property type="component" value="Chromosome 10"/>
</dbReference>
<keyword evidence="2" id="KW-1185">Reference proteome</keyword>
<gene>
    <name evidence="1" type="ORF">ISN44_As10g008760</name>
</gene>
<comment type="caution">
    <text evidence="1">The sequence shown here is derived from an EMBL/GenBank/DDBJ whole genome shotgun (WGS) entry which is preliminary data.</text>
</comment>
<evidence type="ECO:0000313" key="1">
    <source>
        <dbReference type="EMBL" id="KAG7564114.1"/>
    </source>
</evidence>
<evidence type="ECO:0000313" key="2">
    <source>
        <dbReference type="Proteomes" id="UP000694251"/>
    </source>
</evidence>
<dbReference type="EMBL" id="JAEFBJ010000010">
    <property type="protein sequence ID" value="KAG7564114.1"/>
    <property type="molecule type" value="Genomic_DNA"/>
</dbReference>